<proteinExistence type="predicted"/>
<evidence type="ECO:0000313" key="2">
    <source>
        <dbReference type="Proteomes" id="UP000075680"/>
    </source>
</evidence>
<sequence>MIHYFYKQLIMIRILISSLLLISNYSFALTAEEFVMEMNIRTVGAMIVFDERDDPNNQLGRPNQYVEKTSWADTRIDPHDFSEDNADEINDLDPTQYKGGTIEKFKNTNDLNRRYNYIKNITLNMPTYNQYMYKKGLFLLRLDKDFTPTQAKEYEKELNRLVK</sequence>
<protein>
    <submittedName>
        <fullName evidence="1">Uncharacterized protein</fullName>
    </submittedName>
</protein>
<dbReference type="Proteomes" id="UP000075680">
    <property type="component" value="Unassembled WGS sequence"/>
</dbReference>
<dbReference type="RefSeq" id="WP_061519749.1">
    <property type="nucleotide sequence ID" value="NZ_JRUE01000250.1"/>
</dbReference>
<reference evidence="1 2" key="1">
    <citation type="journal article" date="2016" name="Sci. Rep.">
        <title>Genomic and phenotypic characterization of the species Acinetobacter venetianus.</title>
        <authorList>
            <person name="Fondi M."/>
            <person name="Maida I."/>
            <person name="Perrin E."/>
            <person name="Orlandini V."/>
            <person name="La Torre L."/>
            <person name="Bosi E."/>
            <person name="Negroni A."/>
            <person name="Zanaroli G."/>
            <person name="Fava F."/>
            <person name="Decorosi F."/>
            <person name="Giovannetti L."/>
            <person name="Viti C."/>
            <person name="Vaneechoutte M."/>
            <person name="Dijkshoorn L."/>
            <person name="Fani R."/>
        </authorList>
    </citation>
    <scope>NUCLEOTIDE SEQUENCE [LARGE SCALE GENOMIC DNA]</scope>
    <source>
        <strain evidence="1 2">LUH5627</strain>
    </source>
</reference>
<accession>A0A150HJP0</accession>
<dbReference type="EMBL" id="JRUE01000250">
    <property type="protein sequence ID" value="KXZ63232.1"/>
    <property type="molecule type" value="Genomic_DNA"/>
</dbReference>
<dbReference type="PATRIC" id="fig|52133.18.peg.3392"/>
<organism evidence="1 2">
    <name type="scientific">Acinetobacter venetianus</name>
    <dbReference type="NCBI Taxonomy" id="52133"/>
    <lineage>
        <taxon>Bacteria</taxon>
        <taxon>Pseudomonadati</taxon>
        <taxon>Pseudomonadota</taxon>
        <taxon>Gammaproteobacteria</taxon>
        <taxon>Moraxellales</taxon>
        <taxon>Moraxellaceae</taxon>
        <taxon>Acinetobacter</taxon>
    </lineage>
</organism>
<evidence type="ECO:0000313" key="1">
    <source>
        <dbReference type="EMBL" id="KXZ63232.1"/>
    </source>
</evidence>
<comment type="caution">
    <text evidence="1">The sequence shown here is derived from an EMBL/GenBank/DDBJ whole genome shotgun (WGS) entry which is preliminary data.</text>
</comment>
<dbReference type="AlphaFoldDB" id="A0A150HJP0"/>
<name>A0A150HJP0_9GAMM</name>
<gene>
    <name evidence="1" type="ORF">AVENLUH5627_03303</name>
</gene>